<evidence type="ECO:0000313" key="6">
    <source>
        <dbReference type="EMBL" id="PXV62689.1"/>
    </source>
</evidence>
<proteinExistence type="predicted"/>
<protein>
    <recommendedName>
        <fullName evidence="2">Aldoketomutase</fullName>
    </recommendedName>
    <alternativeName>
        <fullName evidence="1">Ketone-aldehyde mutase</fullName>
    </alternativeName>
    <alternativeName>
        <fullName evidence="3">Methylglyoxalase</fullName>
    </alternativeName>
    <alternativeName>
        <fullName evidence="4">S-D-lactoylglutathione methylglyoxal lyase</fullName>
    </alternativeName>
</protein>
<keyword evidence="7" id="KW-1185">Reference proteome</keyword>
<sequence length="126" mass="14910">MQIVSKFDHFNINVTNLERSIEFYNKALGLKELRRKEAPDGSFILVYLSDGVSPFALELTWLRDHAEAYELGENESHLCFRVEGDYDEIRKFHKEMNCVCFENHKMGLYFINDPDDYWIEVLPIAR</sequence>
<dbReference type="Gene3D" id="3.10.180.10">
    <property type="entry name" value="2,3-Dihydroxybiphenyl 1,2-Dioxygenase, domain 1"/>
    <property type="match status" value="1"/>
</dbReference>
<accession>A0A2V3PP37</accession>
<dbReference type="PROSITE" id="PS51819">
    <property type="entry name" value="VOC"/>
    <property type="match status" value="1"/>
</dbReference>
<dbReference type="InterPro" id="IPR004360">
    <property type="entry name" value="Glyas_Fos-R_dOase_dom"/>
</dbReference>
<reference evidence="6 7" key="1">
    <citation type="submission" date="2018-03" db="EMBL/GenBank/DDBJ databases">
        <title>Genomic Encyclopedia of Archaeal and Bacterial Type Strains, Phase II (KMG-II): from individual species to whole genera.</title>
        <authorList>
            <person name="Goeker M."/>
        </authorList>
    </citation>
    <scope>NUCLEOTIDE SEQUENCE [LARGE SCALE GENOMIC DNA]</scope>
    <source>
        <strain evidence="6 7">DSM 100214</strain>
    </source>
</reference>
<evidence type="ECO:0000256" key="1">
    <source>
        <dbReference type="ARBA" id="ARBA00030291"/>
    </source>
</evidence>
<dbReference type="Proteomes" id="UP000247973">
    <property type="component" value="Unassembled WGS sequence"/>
</dbReference>
<name>A0A2V3PP37_9BACT</name>
<evidence type="ECO:0000256" key="2">
    <source>
        <dbReference type="ARBA" id="ARBA00030892"/>
    </source>
</evidence>
<dbReference type="InterPro" id="IPR037523">
    <property type="entry name" value="VOC_core"/>
</dbReference>
<dbReference type="SUPFAM" id="SSF54593">
    <property type="entry name" value="Glyoxalase/Bleomycin resistance protein/Dihydroxybiphenyl dioxygenase"/>
    <property type="match status" value="1"/>
</dbReference>
<dbReference type="PANTHER" id="PTHR46036:SF5">
    <property type="entry name" value="LACTOYLGLUTATHIONE LYASE"/>
    <property type="match status" value="1"/>
</dbReference>
<dbReference type="GO" id="GO:0019243">
    <property type="term" value="P:methylglyoxal catabolic process to D-lactate via S-lactoyl-glutathione"/>
    <property type="evidence" value="ECO:0007669"/>
    <property type="project" value="TreeGrafter"/>
</dbReference>
<dbReference type="InterPro" id="IPR029068">
    <property type="entry name" value="Glyas_Bleomycin-R_OHBP_Dase"/>
</dbReference>
<dbReference type="AlphaFoldDB" id="A0A2V3PP37"/>
<gene>
    <name evidence="6" type="ORF">CLV62_11878</name>
</gene>
<organism evidence="6 7">
    <name type="scientific">Dysgonomonas alginatilytica</name>
    <dbReference type="NCBI Taxonomy" id="1605892"/>
    <lineage>
        <taxon>Bacteria</taxon>
        <taxon>Pseudomonadati</taxon>
        <taxon>Bacteroidota</taxon>
        <taxon>Bacteroidia</taxon>
        <taxon>Bacteroidales</taxon>
        <taxon>Dysgonomonadaceae</taxon>
        <taxon>Dysgonomonas</taxon>
    </lineage>
</organism>
<feature type="domain" description="VOC" evidence="5">
    <location>
        <begin position="6"/>
        <end position="126"/>
    </location>
</feature>
<dbReference type="EMBL" id="QICL01000018">
    <property type="protein sequence ID" value="PXV62689.1"/>
    <property type="molecule type" value="Genomic_DNA"/>
</dbReference>
<keyword evidence="6" id="KW-0456">Lyase</keyword>
<evidence type="ECO:0000256" key="3">
    <source>
        <dbReference type="ARBA" id="ARBA00032460"/>
    </source>
</evidence>
<evidence type="ECO:0000259" key="5">
    <source>
        <dbReference type="PROSITE" id="PS51819"/>
    </source>
</evidence>
<evidence type="ECO:0000256" key="4">
    <source>
        <dbReference type="ARBA" id="ARBA00033298"/>
    </source>
</evidence>
<evidence type="ECO:0000313" key="7">
    <source>
        <dbReference type="Proteomes" id="UP000247973"/>
    </source>
</evidence>
<dbReference type="OrthoDB" id="192739at2"/>
<dbReference type="GO" id="GO:0005737">
    <property type="term" value="C:cytoplasm"/>
    <property type="evidence" value="ECO:0007669"/>
    <property type="project" value="TreeGrafter"/>
</dbReference>
<dbReference type="GO" id="GO:0004462">
    <property type="term" value="F:lactoylglutathione lyase activity"/>
    <property type="evidence" value="ECO:0007669"/>
    <property type="project" value="TreeGrafter"/>
</dbReference>
<dbReference type="RefSeq" id="WP_110311356.1">
    <property type="nucleotide sequence ID" value="NZ_QICL01000018.1"/>
</dbReference>
<comment type="caution">
    <text evidence="6">The sequence shown here is derived from an EMBL/GenBank/DDBJ whole genome shotgun (WGS) entry which is preliminary data.</text>
</comment>
<dbReference type="Pfam" id="PF00903">
    <property type="entry name" value="Glyoxalase"/>
    <property type="match status" value="1"/>
</dbReference>
<dbReference type="PANTHER" id="PTHR46036">
    <property type="entry name" value="LACTOYLGLUTATHIONE LYASE"/>
    <property type="match status" value="1"/>
</dbReference>